<reference evidence="5 6" key="1">
    <citation type="submission" date="2018-06" db="EMBL/GenBank/DDBJ databases">
        <authorList>
            <consortium name="Pathogen Informatics"/>
            <person name="Doyle S."/>
        </authorList>
    </citation>
    <scope>NUCLEOTIDE SEQUENCE [LARGE SCALE GENOMIC DNA]</scope>
    <source>
        <strain evidence="5 6">NCTC10860</strain>
    </source>
</reference>
<feature type="region of interest" description="Disordered" evidence="2">
    <location>
        <begin position="1155"/>
        <end position="1208"/>
    </location>
</feature>
<evidence type="ECO:0008006" key="7">
    <source>
        <dbReference type="Google" id="ProtNLM"/>
    </source>
</evidence>
<dbReference type="Pfam" id="PF18763">
    <property type="entry name" value="ddrB-ParB"/>
    <property type="match status" value="1"/>
</dbReference>
<evidence type="ECO:0000313" key="5">
    <source>
        <dbReference type="EMBL" id="SUD59819.1"/>
    </source>
</evidence>
<feature type="domain" description="DdrB-like" evidence="3">
    <location>
        <begin position="747"/>
        <end position="878"/>
    </location>
</feature>
<gene>
    <name evidence="5" type="ORF">NCTC10860_02132</name>
</gene>
<protein>
    <recommendedName>
        <fullName evidence="7">DdrB-like domain-containing protein</fullName>
    </recommendedName>
</protein>
<dbReference type="EMBL" id="UGUW01000004">
    <property type="protein sequence ID" value="SUD59819.1"/>
    <property type="molecule type" value="Genomic_DNA"/>
</dbReference>
<accession>A0A379K651</accession>
<feature type="compositionally biased region" description="Pro residues" evidence="2">
    <location>
        <begin position="1190"/>
        <end position="1206"/>
    </location>
</feature>
<feature type="domain" description="Defence against restriction A N-terminal" evidence="4">
    <location>
        <begin position="50"/>
        <end position="171"/>
    </location>
</feature>
<sequence length="1273" mass="137545">MTTPVYWNEQAMPLGVGLDQLLYQVRRTDDGLLFDSVTMAELTDGEQLIALDALVTPYAKLERKVRQLQQVMARAVQGLSVEAAQVSDPFKQNGTANVVALFELSDGQTVSVYFHNPDATPGKILPTDELISWKWLLNKKDITIVVAPERGSDLAIREVGRRIMKLAAKNSAAFARVNARRADRLQNIASLRGEVEGLERELDGLTREIEVARLEAEERNLKAVEDGQQNSVEKGMAALNSVRQFLSRGQFKTIADAMKGEEGRFFIDKAKVLAQLIEGMAKTYEQDGKGDDATAYLHYFKGSGDWYITEKDASGKGTEQAFGLAELGQGGELGYISIDELVRNNVELDLHFDPKVLSAVRKVEPEPEPEQPAEPEQLGEPPAEEAERIQRLLSMLGSARGQLATMQPGSGFYGNLQRDIADMASQLWQLGYRGPEVAEADAVAAGDEDELLAELAGSESREFDPTTADDYAKVLADESLQLAHQDRLDSFFQERIIGVRNALRDLGWSGERFGDLSKNGVTLKMHLKQVGAGKNLVGANYSLAGVPGFFMSDSLTRTPQELAQHIDMGLPAKKEPLPAAKRAISPSLAEATESLRSAISDAEFRGVFIKADGDPSQAVAASILKSAKTFLLYAEALARKGSSLSPTGSLWINADKAFDRASRNANWNEVAKAHAPAAVAQILSASTPAEAAALQADFLALFLRAITLPVTAETNKTDAGLPGGGEQAVDPQMLMPEGKANTVKTAKGTKVETGFTVIEADRLIASHDINGNLNPEYPQIIQPRDRGRDSSIAWVKKTASQLDPDSLGRTSRADSGAPIIGPDRVVESGNGRTMAIQEAYRAGTADEYREWLIDEAAYFGLDAERIRAMKAPVLVRVRTSSVDRREFAVEANQDDKLTMTGTEKAKADADRLDTALLAKLSDEGNLLAASNRDFVNGFLQSLGDTEAAQYMTTNGQPTGALIARIQAAIFAKAYNDDRLLELTADSSRPEVANVLEALNVSAPEFILAQAADAAGTQALTGQLADSVQTSLNQQAVEAIIQATNLVRKARSEGGSVEEAINQLGLFGDIPPATAAMALFISKNNRSAKRLGVAFKAMAEFVRQEAERGQTVDMFGESQAASLQQILEAANRKLDQEYGEGAYAIEGLDLFSLPPAEPELAAEPTPEPTPEPEPEPEALPAELLPDAEPATPEPTPEPTMQPEPVPQESPALAEDREFLESILNNTVPDILAPELGDQIGAVYERNADDAHMLSLIEQAVMAYQRAMEQATASL</sequence>
<evidence type="ECO:0000259" key="4">
    <source>
        <dbReference type="Pfam" id="PF18788"/>
    </source>
</evidence>
<feature type="coiled-coil region" evidence="1">
    <location>
        <begin position="181"/>
        <end position="222"/>
    </location>
</feature>
<evidence type="ECO:0000259" key="3">
    <source>
        <dbReference type="Pfam" id="PF18763"/>
    </source>
</evidence>
<evidence type="ECO:0000256" key="2">
    <source>
        <dbReference type="SAM" id="MobiDB-lite"/>
    </source>
</evidence>
<proteinExistence type="predicted"/>
<evidence type="ECO:0000313" key="6">
    <source>
        <dbReference type="Proteomes" id="UP000254084"/>
    </source>
</evidence>
<keyword evidence="1" id="KW-0175">Coiled coil</keyword>
<feature type="region of interest" description="Disordered" evidence="2">
    <location>
        <begin position="803"/>
        <end position="822"/>
    </location>
</feature>
<dbReference type="Pfam" id="PF18788">
    <property type="entry name" value="DarA_N"/>
    <property type="match status" value="1"/>
</dbReference>
<feature type="compositionally biased region" description="Low complexity" evidence="2">
    <location>
        <begin position="1177"/>
        <end position="1189"/>
    </location>
</feature>
<organism evidence="5 6">
    <name type="scientific">Ectopseudomonas oleovorans</name>
    <name type="common">Pseudomonas oleovorans</name>
    <dbReference type="NCBI Taxonomy" id="301"/>
    <lineage>
        <taxon>Bacteria</taxon>
        <taxon>Pseudomonadati</taxon>
        <taxon>Pseudomonadota</taxon>
        <taxon>Gammaproteobacteria</taxon>
        <taxon>Pseudomonadales</taxon>
        <taxon>Pseudomonadaceae</taxon>
        <taxon>Ectopseudomonas</taxon>
    </lineage>
</organism>
<evidence type="ECO:0000256" key="1">
    <source>
        <dbReference type="SAM" id="Coils"/>
    </source>
</evidence>
<dbReference type="InterPro" id="IPR041398">
    <property type="entry name" value="DdrB_dom"/>
</dbReference>
<dbReference type="Proteomes" id="UP000254084">
    <property type="component" value="Unassembled WGS sequence"/>
</dbReference>
<dbReference type="InterPro" id="IPR041140">
    <property type="entry name" value="DarA_N"/>
</dbReference>
<dbReference type="AlphaFoldDB" id="A0A379K651"/>
<name>A0A379K651_ECTOL</name>
<dbReference type="RefSeq" id="WP_084340526.1">
    <property type="nucleotide sequence ID" value="NZ_UGUW01000004.1"/>
</dbReference>
<feature type="region of interest" description="Disordered" evidence="2">
    <location>
        <begin position="362"/>
        <end position="385"/>
    </location>
</feature>